<dbReference type="Pfam" id="PF02254">
    <property type="entry name" value="TrkA_N"/>
    <property type="match status" value="2"/>
</dbReference>
<proteinExistence type="predicted"/>
<dbReference type="InterPro" id="IPR050721">
    <property type="entry name" value="Trk_Ktr_HKT_K-transport"/>
</dbReference>
<dbReference type="NCBIfam" id="NF007031">
    <property type="entry name" value="PRK09496.1-2"/>
    <property type="match status" value="1"/>
</dbReference>
<reference evidence="9" key="2">
    <citation type="submission" date="2021-04" db="EMBL/GenBank/DDBJ databases">
        <authorList>
            <person name="Gilroy R."/>
        </authorList>
    </citation>
    <scope>NUCLEOTIDE SEQUENCE</scope>
    <source>
        <strain evidence="9">2239</strain>
    </source>
</reference>
<keyword evidence="3" id="KW-0633">Potassium transport</keyword>
<evidence type="ECO:0000259" key="8">
    <source>
        <dbReference type="PROSITE" id="PS51202"/>
    </source>
</evidence>
<dbReference type="AlphaFoldDB" id="A0A9D1V5S7"/>
<organism evidence="9 10">
    <name type="scientific">Candidatus Allofournierella pullicola</name>
    <dbReference type="NCBI Taxonomy" id="2838596"/>
    <lineage>
        <taxon>Bacteria</taxon>
        <taxon>Bacillati</taxon>
        <taxon>Bacillota</taxon>
        <taxon>Clostridia</taxon>
        <taxon>Eubacteriales</taxon>
        <taxon>Oscillospiraceae</taxon>
        <taxon>Allofournierella</taxon>
    </lineage>
</organism>
<dbReference type="PANTHER" id="PTHR43833">
    <property type="entry name" value="POTASSIUM CHANNEL PROTEIN 2-RELATED-RELATED"/>
    <property type="match status" value="1"/>
</dbReference>
<keyword evidence="4" id="KW-0630">Potassium</keyword>
<dbReference type="PROSITE" id="PS51201">
    <property type="entry name" value="RCK_N"/>
    <property type="match status" value="2"/>
</dbReference>
<evidence type="ECO:0000313" key="9">
    <source>
        <dbReference type="EMBL" id="HIX06544.1"/>
    </source>
</evidence>
<keyword evidence="5" id="KW-0520">NAD</keyword>
<comment type="caution">
    <text evidence="9">The sequence shown here is derived from an EMBL/GenBank/DDBJ whole genome shotgun (WGS) entry which is preliminary data.</text>
</comment>
<accession>A0A9D1V5S7</accession>
<name>A0A9D1V5S7_9FIRM</name>
<dbReference type="PROSITE" id="PS51202">
    <property type="entry name" value="RCK_C"/>
    <property type="match status" value="2"/>
</dbReference>
<dbReference type="NCBIfam" id="NF007041">
    <property type="entry name" value="PRK09496.3-4"/>
    <property type="match status" value="1"/>
</dbReference>
<dbReference type="Gene3D" id="3.40.50.720">
    <property type="entry name" value="NAD(P)-binding Rossmann-like Domain"/>
    <property type="match status" value="2"/>
</dbReference>
<dbReference type="InterPro" id="IPR006037">
    <property type="entry name" value="RCK_C"/>
</dbReference>
<protein>
    <recommendedName>
        <fullName evidence="1">Trk system potassium uptake protein TrkA</fullName>
    </recommendedName>
</protein>
<dbReference type="InterPro" id="IPR036721">
    <property type="entry name" value="RCK_C_sf"/>
</dbReference>
<dbReference type="NCBIfam" id="NF007039">
    <property type="entry name" value="PRK09496.3-2"/>
    <property type="match status" value="1"/>
</dbReference>
<feature type="domain" description="RCK C-terminal" evidence="8">
    <location>
        <begin position="371"/>
        <end position="452"/>
    </location>
</feature>
<evidence type="ECO:0000256" key="1">
    <source>
        <dbReference type="ARBA" id="ARBA00017378"/>
    </source>
</evidence>
<feature type="domain" description="RCK N-terminal" evidence="7">
    <location>
        <begin position="1"/>
        <end position="125"/>
    </location>
</feature>
<dbReference type="InterPro" id="IPR006036">
    <property type="entry name" value="K_uptake_TrkA"/>
</dbReference>
<dbReference type="NCBIfam" id="NF007033">
    <property type="entry name" value="PRK09496.1-5"/>
    <property type="match status" value="1"/>
</dbReference>
<dbReference type="PRINTS" id="PR00335">
    <property type="entry name" value="KUPTAKETRKA"/>
</dbReference>
<dbReference type="Proteomes" id="UP000824193">
    <property type="component" value="Unassembled WGS sequence"/>
</dbReference>
<dbReference type="Gene3D" id="3.30.70.1450">
    <property type="entry name" value="Regulator of K+ conductance, C-terminal domain"/>
    <property type="match status" value="2"/>
</dbReference>
<dbReference type="SUPFAM" id="SSF51735">
    <property type="entry name" value="NAD(P)-binding Rossmann-fold domains"/>
    <property type="match status" value="2"/>
</dbReference>
<evidence type="ECO:0000313" key="10">
    <source>
        <dbReference type="Proteomes" id="UP000824193"/>
    </source>
</evidence>
<dbReference type="EMBL" id="DXFW01000037">
    <property type="protein sequence ID" value="HIX06544.1"/>
    <property type="molecule type" value="Genomic_DNA"/>
</dbReference>
<evidence type="ECO:0000256" key="4">
    <source>
        <dbReference type="ARBA" id="ARBA00022958"/>
    </source>
</evidence>
<evidence type="ECO:0000259" key="7">
    <source>
        <dbReference type="PROSITE" id="PS51201"/>
    </source>
</evidence>
<dbReference type="SUPFAM" id="SSF116726">
    <property type="entry name" value="TrkA C-terminal domain-like"/>
    <property type="match status" value="2"/>
</dbReference>
<sequence>MKIIIAGDGKVGLALTRQLLHEGHEVTIVDSNPGVLQANMYQYDVLAVQGNAATMEALRQAQVQKADLLIAATSADEINLLCCLTAKKMNSRLHTIARVRNPDYTEQLFFMREELGLSMTINPELSAAREIFHLLQFPSFLHRDSFAKGRVEIVGLRVDEGSRLEGVALHQLYKIAQVKVLVCAVLRAGEVIIPDGSFELKKGDRIFVTARAVNLAQLIKNLGIAKQKIRRVMLVGGGHISFYLAQRLLDAHLSVKIIEQNPARARFLAENLPGAAVVLGDGSSQSFLESEGLDEADALVSLTGIDEENIVLSMYAHSQGVPKVVTKVNRLEYNRMFEALDIGSIVSPKDLCSALIARYVRGMQNKAGKILALHLIAEGHAAAMEFRVDENTRYRGVALKDVPLRRGILISCISRGADTIIPDGTSSFEAGDTVVAVSTLDTPVLQMNDLFD</sequence>
<feature type="domain" description="RCK N-terminal" evidence="7">
    <location>
        <begin position="229"/>
        <end position="347"/>
    </location>
</feature>
<evidence type="ECO:0000256" key="2">
    <source>
        <dbReference type="ARBA" id="ARBA00022448"/>
    </source>
</evidence>
<dbReference type="GO" id="GO:0005886">
    <property type="term" value="C:plasma membrane"/>
    <property type="evidence" value="ECO:0007669"/>
    <property type="project" value="InterPro"/>
</dbReference>
<feature type="domain" description="RCK C-terminal" evidence="8">
    <location>
        <begin position="141"/>
        <end position="224"/>
    </location>
</feature>
<keyword evidence="6" id="KW-0406">Ion transport</keyword>
<gene>
    <name evidence="9" type="primary">trkA</name>
    <name evidence="9" type="ORF">H9865_10700</name>
</gene>
<dbReference type="InterPro" id="IPR036291">
    <property type="entry name" value="NAD(P)-bd_dom_sf"/>
</dbReference>
<dbReference type="PANTHER" id="PTHR43833:SF5">
    <property type="entry name" value="TRK SYSTEM POTASSIUM UPTAKE PROTEIN TRKA"/>
    <property type="match status" value="1"/>
</dbReference>
<dbReference type="InterPro" id="IPR003148">
    <property type="entry name" value="RCK_N"/>
</dbReference>
<dbReference type="GO" id="GO:0015079">
    <property type="term" value="F:potassium ion transmembrane transporter activity"/>
    <property type="evidence" value="ECO:0007669"/>
    <property type="project" value="InterPro"/>
</dbReference>
<dbReference type="Pfam" id="PF02080">
    <property type="entry name" value="TrkA_C"/>
    <property type="match status" value="2"/>
</dbReference>
<reference evidence="9" key="1">
    <citation type="journal article" date="2021" name="PeerJ">
        <title>Extensive microbial diversity within the chicken gut microbiome revealed by metagenomics and culture.</title>
        <authorList>
            <person name="Gilroy R."/>
            <person name="Ravi A."/>
            <person name="Getino M."/>
            <person name="Pursley I."/>
            <person name="Horton D.L."/>
            <person name="Alikhan N.F."/>
            <person name="Baker D."/>
            <person name="Gharbi K."/>
            <person name="Hall N."/>
            <person name="Watson M."/>
            <person name="Adriaenssens E.M."/>
            <person name="Foster-Nyarko E."/>
            <person name="Jarju S."/>
            <person name="Secka A."/>
            <person name="Antonio M."/>
            <person name="Oren A."/>
            <person name="Chaudhuri R.R."/>
            <person name="La Ragione R."/>
            <person name="Hildebrand F."/>
            <person name="Pallen M.J."/>
        </authorList>
    </citation>
    <scope>NUCLEOTIDE SEQUENCE</scope>
    <source>
        <strain evidence="9">2239</strain>
    </source>
</reference>
<evidence type="ECO:0000256" key="3">
    <source>
        <dbReference type="ARBA" id="ARBA00022538"/>
    </source>
</evidence>
<evidence type="ECO:0000256" key="5">
    <source>
        <dbReference type="ARBA" id="ARBA00023027"/>
    </source>
</evidence>
<evidence type="ECO:0000256" key="6">
    <source>
        <dbReference type="ARBA" id="ARBA00023065"/>
    </source>
</evidence>
<keyword evidence="2" id="KW-0813">Transport</keyword>